<dbReference type="RefSeq" id="WP_117491901.1">
    <property type="nucleotide sequence ID" value="NZ_QVIG01000001.1"/>
</dbReference>
<sequence length="70" mass="7686">MTENPQLTRLTGVLNGPACDDDDCPNVYATDRETFVFQGDHFTALKVPAGESAVEIPRHVLEEAVRALGW</sequence>
<comment type="caution">
    <text evidence="1">The sequence shown here is derived from an EMBL/GenBank/DDBJ whole genome shotgun (WGS) entry which is preliminary data.</text>
</comment>
<keyword evidence="2" id="KW-1185">Reference proteome</keyword>
<evidence type="ECO:0000313" key="2">
    <source>
        <dbReference type="Proteomes" id="UP000263377"/>
    </source>
</evidence>
<gene>
    <name evidence="1" type="ORF">DR950_27130</name>
</gene>
<accession>A0A373A6I6</accession>
<protein>
    <submittedName>
        <fullName evidence="1">Uncharacterized protein</fullName>
    </submittedName>
</protein>
<proteinExistence type="predicted"/>
<name>A0A373A6I6_9ACTN</name>
<reference evidence="1 2" key="1">
    <citation type="submission" date="2018-08" db="EMBL/GenBank/DDBJ databases">
        <title>Diversity &amp; Physiological Properties of Lignin-Decomposing Actinobacteria from Soil.</title>
        <authorList>
            <person name="Roh S.G."/>
            <person name="Kim S.B."/>
        </authorList>
    </citation>
    <scope>NUCLEOTIDE SEQUENCE [LARGE SCALE GENOMIC DNA]</scope>
    <source>
        <strain evidence="1 2">MMS17-GH009</strain>
    </source>
</reference>
<organism evidence="1 2">
    <name type="scientific">Kitasatospora xanthocidica</name>
    <dbReference type="NCBI Taxonomy" id="83382"/>
    <lineage>
        <taxon>Bacteria</taxon>
        <taxon>Bacillati</taxon>
        <taxon>Actinomycetota</taxon>
        <taxon>Actinomycetes</taxon>
        <taxon>Kitasatosporales</taxon>
        <taxon>Streptomycetaceae</taxon>
        <taxon>Kitasatospora</taxon>
    </lineage>
</organism>
<dbReference type="AlphaFoldDB" id="A0A373A6I6"/>
<dbReference type="EMBL" id="QVIG01000001">
    <property type="protein sequence ID" value="RGD63160.1"/>
    <property type="molecule type" value="Genomic_DNA"/>
</dbReference>
<dbReference type="Proteomes" id="UP000263377">
    <property type="component" value="Unassembled WGS sequence"/>
</dbReference>
<evidence type="ECO:0000313" key="1">
    <source>
        <dbReference type="EMBL" id="RGD63160.1"/>
    </source>
</evidence>